<dbReference type="EMBL" id="NVDU01000104">
    <property type="protein sequence ID" value="PFV24474.1"/>
    <property type="molecule type" value="Genomic_DNA"/>
</dbReference>
<dbReference type="Pfam" id="PF13730">
    <property type="entry name" value="HTH_36"/>
    <property type="match status" value="1"/>
</dbReference>
<dbReference type="InterPro" id="IPR036390">
    <property type="entry name" value="WH_DNA-bd_sf"/>
</dbReference>
<accession>A0A9X7GAK9</accession>
<sequence length="182" mass="21723">MALTEEQRQAQKDSRSRKKEMVKDLESITKKYDEQPFYDKHEKTESGFIKVPRNIMHYMNLQPYGFTTETIFLYQVIIQYTAKDTKYAYPSQYELANLLKKTTSTVKRHIALLKKVGLIRVERANKTNSNRYVPLAPLTEAELLQRYPLAKEYHDEFERSMTEFSASETERMRKYRKEKGRM</sequence>
<gene>
    <name evidence="2" type="ORF">COK99_30155</name>
</gene>
<feature type="region of interest" description="Disordered" evidence="1">
    <location>
        <begin position="1"/>
        <end position="22"/>
    </location>
</feature>
<dbReference type="Gene3D" id="1.10.10.10">
    <property type="entry name" value="Winged helix-like DNA-binding domain superfamily/Winged helix DNA-binding domain"/>
    <property type="match status" value="1"/>
</dbReference>
<evidence type="ECO:0000256" key="1">
    <source>
        <dbReference type="SAM" id="MobiDB-lite"/>
    </source>
</evidence>
<dbReference type="SUPFAM" id="SSF46785">
    <property type="entry name" value="Winged helix' DNA-binding domain"/>
    <property type="match status" value="1"/>
</dbReference>
<evidence type="ECO:0000313" key="2">
    <source>
        <dbReference type="EMBL" id="PFV24474.1"/>
    </source>
</evidence>
<comment type="caution">
    <text evidence="2">The sequence shown here is derived from an EMBL/GenBank/DDBJ whole genome shotgun (WGS) entry which is preliminary data.</text>
</comment>
<dbReference type="AlphaFoldDB" id="A0A9X7GAK9"/>
<name>A0A9X7GAK9_BACTU</name>
<protein>
    <recommendedName>
        <fullName evidence="4">Helix-turn-helix domain-containing protein</fullName>
    </recommendedName>
</protein>
<evidence type="ECO:0000313" key="3">
    <source>
        <dbReference type="Proteomes" id="UP000223366"/>
    </source>
</evidence>
<organism evidence="2 3">
    <name type="scientific">Bacillus thuringiensis</name>
    <dbReference type="NCBI Taxonomy" id="1428"/>
    <lineage>
        <taxon>Bacteria</taxon>
        <taxon>Bacillati</taxon>
        <taxon>Bacillota</taxon>
        <taxon>Bacilli</taxon>
        <taxon>Bacillales</taxon>
        <taxon>Bacillaceae</taxon>
        <taxon>Bacillus</taxon>
        <taxon>Bacillus cereus group</taxon>
    </lineage>
</organism>
<dbReference type="Proteomes" id="UP000223366">
    <property type="component" value="Unassembled WGS sequence"/>
</dbReference>
<evidence type="ECO:0008006" key="4">
    <source>
        <dbReference type="Google" id="ProtNLM"/>
    </source>
</evidence>
<dbReference type="InterPro" id="IPR036388">
    <property type="entry name" value="WH-like_DNA-bd_sf"/>
</dbReference>
<reference evidence="2 3" key="1">
    <citation type="submission" date="2017-09" db="EMBL/GenBank/DDBJ databases">
        <title>Large-scale bioinformatics analysis of Bacillus genomes uncovers conserved roles of natural products in bacterial physiology.</title>
        <authorList>
            <consortium name="Agbiome Team Llc"/>
            <person name="Bleich R.M."/>
            <person name="Grubbs K.J."/>
            <person name="Santa Maria K.C."/>
            <person name="Allen S.E."/>
            <person name="Farag S."/>
            <person name="Shank E.A."/>
            <person name="Bowers A."/>
        </authorList>
    </citation>
    <scope>NUCLEOTIDE SEQUENCE [LARGE SCALE GENOMIC DNA]</scope>
    <source>
        <strain evidence="2 3">AFS060060</strain>
    </source>
</reference>
<proteinExistence type="predicted"/>